<gene>
    <name evidence="5" type="primary">Bloc1s5</name>
    <name evidence="5" type="ORF">GTO92_0012509</name>
</gene>
<dbReference type="Proteomes" id="UP001166052">
    <property type="component" value="Unassembled WGS sequence"/>
</dbReference>
<feature type="region of interest" description="Disordered" evidence="4">
    <location>
        <begin position="180"/>
        <end position="200"/>
    </location>
</feature>
<protein>
    <recommendedName>
        <fullName evidence="2">Biogenesis of lysosome-related organelles complex 1 subunit 5</fullName>
    </recommendedName>
    <alternativeName>
        <fullName evidence="3">Protein Muted homolog</fullName>
    </alternativeName>
</protein>
<evidence type="ECO:0000313" key="5">
    <source>
        <dbReference type="EMBL" id="MBN3294488.1"/>
    </source>
</evidence>
<evidence type="ECO:0000256" key="2">
    <source>
        <dbReference type="ARBA" id="ARBA00019580"/>
    </source>
</evidence>
<accession>A0ABS2Z7E0</accession>
<dbReference type="InterPro" id="IPR017243">
    <property type="entry name" value="Bloc1s5"/>
</dbReference>
<organism evidence="5 6">
    <name type="scientific">Polypterus senegalus</name>
    <name type="common">Senegal bichir</name>
    <dbReference type="NCBI Taxonomy" id="55291"/>
    <lineage>
        <taxon>Eukaryota</taxon>
        <taxon>Metazoa</taxon>
        <taxon>Chordata</taxon>
        <taxon>Craniata</taxon>
        <taxon>Vertebrata</taxon>
        <taxon>Euteleostomi</taxon>
        <taxon>Actinopterygii</taxon>
        <taxon>Polypteriformes</taxon>
        <taxon>Polypteridae</taxon>
        <taxon>Polypterus</taxon>
    </lineage>
</organism>
<evidence type="ECO:0000256" key="3">
    <source>
        <dbReference type="ARBA" id="ARBA00031992"/>
    </source>
</evidence>
<feature type="compositionally biased region" description="Basic and acidic residues" evidence="4">
    <location>
        <begin position="60"/>
        <end position="76"/>
    </location>
</feature>
<evidence type="ECO:0000256" key="1">
    <source>
        <dbReference type="ARBA" id="ARBA00010754"/>
    </source>
</evidence>
<name>A0ABS2Z7E0_POLSE</name>
<dbReference type="EMBL" id="JAAWVN010026851">
    <property type="protein sequence ID" value="MBN3294488.1"/>
    <property type="molecule type" value="Genomic_DNA"/>
</dbReference>
<dbReference type="PANTHER" id="PTHR31784:SF2">
    <property type="entry name" value="BIOGENESIS OF LYSOSOME-RELATED ORGANELLES COMPLEX 1 SUBUNIT 5"/>
    <property type="match status" value="1"/>
</dbReference>
<feature type="region of interest" description="Disordered" evidence="4">
    <location>
        <begin position="60"/>
        <end position="94"/>
    </location>
</feature>
<dbReference type="Pfam" id="PF14942">
    <property type="entry name" value="Muted"/>
    <property type="match status" value="1"/>
</dbReference>
<reference evidence="5" key="1">
    <citation type="journal article" date="2021" name="Cell">
        <title>Tracing the genetic footprints of vertebrate landing in non-teleost ray-finned fishes.</title>
        <authorList>
            <person name="Bi X."/>
            <person name="Wang K."/>
            <person name="Yang L."/>
            <person name="Pan H."/>
            <person name="Jiang H."/>
            <person name="Wei Q."/>
            <person name="Fang M."/>
            <person name="Yu H."/>
            <person name="Zhu C."/>
            <person name="Cai Y."/>
            <person name="He Y."/>
            <person name="Gan X."/>
            <person name="Zeng H."/>
            <person name="Yu D."/>
            <person name="Zhu Y."/>
            <person name="Jiang H."/>
            <person name="Qiu Q."/>
            <person name="Yang H."/>
            <person name="Zhang Y.E."/>
            <person name="Wang W."/>
            <person name="Zhu M."/>
            <person name="He S."/>
            <person name="Zhang G."/>
        </authorList>
    </citation>
    <scope>NUCLEOTIDE SEQUENCE</scope>
    <source>
        <strain evidence="5">Bchr_001</strain>
    </source>
</reference>
<proteinExistence type="inferred from homology"/>
<keyword evidence="6" id="KW-1185">Reference proteome</keyword>
<comment type="caution">
    <text evidence="5">The sequence shown here is derived from an EMBL/GenBank/DDBJ whole genome shotgun (WGS) entry which is preliminary data.</text>
</comment>
<feature type="non-terminal residue" evidence="5">
    <location>
        <position position="244"/>
    </location>
</feature>
<comment type="similarity">
    <text evidence="1">Belongs to the BLOC1S5 family.</text>
</comment>
<evidence type="ECO:0000256" key="4">
    <source>
        <dbReference type="SAM" id="MobiDB-lite"/>
    </source>
</evidence>
<feature type="non-terminal residue" evidence="5">
    <location>
        <position position="1"/>
    </location>
</feature>
<evidence type="ECO:0000313" key="6">
    <source>
        <dbReference type="Proteomes" id="UP001166052"/>
    </source>
</evidence>
<dbReference type="PANTHER" id="PTHR31784">
    <property type="entry name" value="BIOGENESIS OF LYSOSOME-RELATED ORGANELLES COMPLEX 1 SUBUNIT 5"/>
    <property type="match status" value="1"/>
</dbReference>
<sequence>MFAHGEAFSFVREKLHIVPPVEDIGKGEVHGEKPSGQLLEQIVEIREEPQWAEDEKLKEANHLSEKNQHEKEKPLESDMGTNTSNGEVGSRHQRQGDVGDIQSRLFDHKPVLQGEIRYFVREFEEKRGLREKRLLDNVNSMISEVHGRGVPELQDSMQSSTSAILMRLEAANHMTQRILQRDSVKEQSDSPPASREKYQSEWEEFMKEQTRRKEEVDEEHAKAVTRLSAHYGELERDLAKFTTF</sequence>